<proteinExistence type="predicted"/>
<feature type="compositionally biased region" description="Polar residues" evidence="1">
    <location>
        <begin position="311"/>
        <end position="320"/>
    </location>
</feature>
<protein>
    <submittedName>
        <fullName evidence="2">Uncharacterized protein</fullName>
    </submittedName>
</protein>
<organism evidence="2 3">
    <name type="scientific">Elasticomyces elasticus</name>
    <dbReference type="NCBI Taxonomy" id="574655"/>
    <lineage>
        <taxon>Eukaryota</taxon>
        <taxon>Fungi</taxon>
        <taxon>Dikarya</taxon>
        <taxon>Ascomycota</taxon>
        <taxon>Pezizomycotina</taxon>
        <taxon>Dothideomycetes</taxon>
        <taxon>Dothideomycetidae</taxon>
        <taxon>Mycosphaerellales</taxon>
        <taxon>Teratosphaeriaceae</taxon>
        <taxon>Elasticomyces</taxon>
    </lineage>
</organism>
<sequence length="549" mass="60885">MRVYLPPKLTGSGSRALGADAKGSSLPIDDSLHLNSKVSVERYCIYPSTYFPLRCEKESALPAYPDASLLRSPGVDRPKHVGTFEWIHMEQSVLNLFQFKRLVLEYLKVGPNARTLIAQNIDDFELDTNQPDSGPTFAKPHCKRLLGGEGDEQQSTVMLALPLVYLHDSKGDRHIVPLGSSEEPNPNHRTLLQMLFPRMGGNVSEQQALYHSAGHSGYLHVTQLWCIMLNGGNEVDEPVVTARDTPDAAQVPATTSDSIEDFLNFTSEKDTKLYDACEKRTAAQAFAGPYGPTQSVQMPVASVDTADASINDVNSGSKGSTESDDHGDGEEATENDLYQILMKFIWPLTHLFAPSYRTQGGSRARLKFWGAMQTFAIGFVQPLLARGVRLSRRNRQEHFLILLEKTYAPFRLLNVVRKLIDYGYSCETLVEGEQVPGSNISMPQDFQLAYQEVMLAFLHVTETDSALSRRHFSKARKLLKSSFYGLLEDIPRLPLLTREAVSAKGLLALIVRQCTGSVIPGDADLITLFSQQITAMVSRQQRSEGKMNG</sequence>
<name>A0AAN7ZR90_9PEZI</name>
<comment type="caution">
    <text evidence="2">The sequence shown here is derived from an EMBL/GenBank/DDBJ whole genome shotgun (WGS) entry which is preliminary data.</text>
</comment>
<gene>
    <name evidence="2" type="ORF">LTR97_010743</name>
</gene>
<evidence type="ECO:0000313" key="3">
    <source>
        <dbReference type="Proteomes" id="UP001310594"/>
    </source>
</evidence>
<feature type="region of interest" description="Disordered" evidence="1">
    <location>
        <begin position="309"/>
        <end position="331"/>
    </location>
</feature>
<accession>A0AAN7ZR90</accession>
<dbReference type="EMBL" id="JAVRQU010000019">
    <property type="protein sequence ID" value="KAK5692435.1"/>
    <property type="molecule type" value="Genomic_DNA"/>
</dbReference>
<evidence type="ECO:0000313" key="2">
    <source>
        <dbReference type="EMBL" id="KAK5692435.1"/>
    </source>
</evidence>
<evidence type="ECO:0000256" key="1">
    <source>
        <dbReference type="SAM" id="MobiDB-lite"/>
    </source>
</evidence>
<reference evidence="2" key="1">
    <citation type="submission" date="2023-08" db="EMBL/GenBank/DDBJ databases">
        <title>Black Yeasts Isolated from many extreme environments.</title>
        <authorList>
            <person name="Coleine C."/>
            <person name="Stajich J.E."/>
            <person name="Selbmann L."/>
        </authorList>
    </citation>
    <scope>NUCLEOTIDE SEQUENCE</scope>
    <source>
        <strain evidence="2">CCFEE 5810</strain>
    </source>
</reference>
<dbReference type="Proteomes" id="UP001310594">
    <property type="component" value="Unassembled WGS sequence"/>
</dbReference>
<dbReference type="AlphaFoldDB" id="A0AAN7ZR90"/>